<comment type="catalytic activity">
    <reaction evidence="13">
        <text>octadecanoyl-CoA + 2 Fe(II)-[cytochrome b5] + O2 + 2 H(+) = (9Z)-octadecenoyl-CoA + 2 Fe(III)-[cytochrome b5] + 2 H2O</text>
        <dbReference type="Rhea" id="RHEA:19721"/>
        <dbReference type="Rhea" id="RHEA-COMP:10438"/>
        <dbReference type="Rhea" id="RHEA-COMP:10439"/>
        <dbReference type="ChEBI" id="CHEBI:15377"/>
        <dbReference type="ChEBI" id="CHEBI:15378"/>
        <dbReference type="ChEBI" id="CHEBI:15379"/>
        <dbReference type="ChEBI" id="CHEBI:29033"/>
        <dbReference type="ChEBI" id="CHEBI:29034"/>
        <dbReference type="ChEBI" id="CHEBI:57387"/>
        <dbReference type="ChEBI" id="CHEBI:57394"/>
        <dbReference type="EC" id="1.14.19.1"/>
    </reaction>
</comment>
<comment type="subcellular location">
    <subcellularLocation>
        <location evidence="1">Membrane</location>
        <topology evidence="1">Multi-pass membrane protein</topology>
    </subcellularLocation>
</comment>
<feature type="transmembrane region" description="Helical" evidence="14">
    <location>
        <begin position="83"/>
        <end position="105"/>
    </location>
</feature>
<dbReference type="GO" id="GO:0005789">
    <property type="term" value="C:endoplasmic reticulum membrane"/>
    <property type="evidence" value="ECO:0007669"/>
    <property type="project" value="TreeGrafter"/>
</dbReference>
<keyword evidence="10 13" id="KW-0443">Lipid metabolism</keyword>
<dbReference type="PANTHER" id="PTHR11351">
    <property type="entry name" value="ACYL-COA DESATURASE"/>
    <property type="match status" value="1"/>
</dbReference>
<dbReference type="Gene3D" id="3.10.120.10">
    <property type="entry name" value="Cytochrome b5-like heme/steroid binding domain"/>
    <property type="match status" value="1"/>
</dbReference>
<dbReference type="PRINTS" id="PR00075">
    <property type="entry name" value="FACDDSATRASE"/>
</dbReference>
<comment type="function">
    <text evidence="13">Stearoyl-CoA desaturase that utilizes O(2) and electrons from reduced cytochrome b5 to introduce the first double bond into saturated fatty acyl-CoA substrates.</text>
</comment>
<evidence type="ECO:0000256" key="6">
    <source>
        <dbReference type="ARBA" id="ARBA00022832"/>
    </source>
</evidence>
<dbReference type="GO" id="GO:0004768">
    <property type="term" value="F:stearoyl-CoA 9-desaturase activity"/>
    <property type="evidence" value="ECO:0007669"/>
    <property type="project" value="UniProtKB-UniRule"/>
</dbReference>
<keyword evidence="3 13" id="KW-0444">Lipid biosynthesis</keyword>
<keyword evidence="11 14" id="KW-0472">Membrane</keyword>
<feature type="transmembrane region" description="Helical" evidence="14">
    <location>
        <begin position="25"/>
        <end position="45"/>
    </location>
</feature>
<keyword evidence="13" id="KW-0813">Transport</keyword>
<evidence type="ECO:0000256" key="4">
    <source>
        <dbReference type="ARBA" id="ARBA00022692"/>
    </source>
</evidence>
<dbReference type="InterPro" id="IPR001522">
    <property type="entry name" value="FADS-1_CS"/>
</dbReference>
<evidence type="ECO:0000256" key="1">
    <source>
        <dbReference type="ARBA" id="ARBA00004141"/>
    </source>
</evidence>
<evidence type="ECO:0000256" key="9">
    <source>
        <dbReference type="ARBA" id="ARBA00023004"/>
    </source>
</evidence>
<dbReference type="GO" id="GO:0005506">
    <property type="term" value="F:iron ion binding"/>
    <property type="evidence" value="ECO:0007669"/>
    <property type="project" value="TreeGrafter"/>
</dbReference>
<dbReference type="InterPro" id="IPR001199">
    <property type="entry name" value="Cyt_B5-like_heme/steroid-bd"/>
</dbReference>
<evidence type="ECO:0000313" key="17">
    <source>
        <dbReference type="Proteomes" id="UP000278143"/>
    </source>
</evidence>
<comment type="similarity">
    <text evidence="2 13">Belongs to the fatty acid desaturase type 1 family.</text>
</comment>
<keyword evidence="4 14" id="KW-0812">Transmembrane</keyword>
<evidence type="ECO:0000256" key="11">
    <source>
        <dbReference type="ARBA" id="ARBA00023136"/>
    </source>
</evidence>
<evidence type="ECO:0000256" key="14">
    <source>
        <dbReference type="SAM" id="Phobius"/>
    </source>
</evidence>
<evidence type="ECO:0000256" key="2">
    <source>
        <dbReference type="ARBA" id="ARBA00009295"/>
    </source>
</evidence>
<keyword evidence="5 13" id="KW-0479">Metal-binding</keyword>
<feature type="transmembrane region" description="Helical" evidence="14">
    <location>
        <begin position="173"/>
        <end position="193"/>
    </location>
</feature>
<dbReference type="InterPro" id="IPR015876">
    <property type="entry name" value="Acyl-CoA_DS"/>
</dbReference>
<comment type="cofactor">
    <cofactor evidence="13">
        <name>Fe(2+)</name>
        <dbReference type="ChEBI" id="CHEBI:29033"/>
    </cofactor>
    <text evidence="13">Expected to bind 2 Fe(2+) ions per subunit.</text>
</comment>
<dbReference type="PROSITE" id="PS00476">
    <property type="entry name" value="FATTY_ACID_DESATUR_1"/>
    <property type="match status" value="1"/>
</dbReference>
<feature type="domain" description="Cytochrome b5 heme-binding" evidence="15">
    <location>
        <begin position="326"/>
        <end position="405"/>
    </location>
</feature>
<proteinExistence type="inferred from homology"/>
<dbReference type="CDD" id="cd03505">
    <property type="entry name" value="Delta9-FADS-like"/>
    <property type="match status" value="1"/>
</dbReference>
<keyword evidence="13" id="KW-0349">Heme</keyword>
<keyword evidence="13" id="KW-0249">Electron transport</keyword>
<dbReference type="OrthoDB" id="10260134at2759"/>
<accession>A0A4P9YS23</accession>
<dbReference type="Pfam" id="PF00487">
    <property type="entry name" value="FA_desaturase"/>
    <property type="match status" value="1"/>
</dbReference>
<evidence type="ECO:0000256" key="8">
    <source>
        <dbReference type="ARBA" id="ARBA00023002"/>
    </source>
</evidence>
<organism evidence="16 17">
    <name type="scientific">Syncephalis pseudoplumigaleata</name>
    <dbReference type="NCBI Taxonomy" id="1712513"/>
    <lineage>
        <taxon>Eukaryota</taxon>
        <taxon>Fungi</taxon>
        <taxon>Fungi incertae sedis</taxon>
        <taxon>Zoopagomycota</taxon>
        <taxon>Zoopagomycotina</taxon>
        <taxon>Zoopagomycetes</taxon>
        <taxon>Zoopagales</taxon>
        <taxon>Piptocephalidaceae</taxon>
        <taxon>Syncephalis</taxon>
    </lineage>
</organism>
<keyword evidence="8 13" id="KW-0560">Oxidoreductase</keyword>
<dbReference type="SMART" id="SM01117">
    <property type="entry name" value="Cyt-b5"/>
    <property type="match status" value="1"/>
</dbReference>
<gene>
    <name evidence="16" type="ORF">SYNPS1DRAFT_25804</name>
</gene>
<evidence type="ECO:0000313" key="16">
    <source>
        <dbReference type="EMBL" id="RKP22448.1"/>
    </source>
</evidence>
<dbReference type="Pfam" id="PF00173">
    <property type="entry name" value="Cyt-b5"/>
    <property type="match status" value="1"/>
</dbReference>
<dbReference type="Proteomes" id="UP000278143">
    <property type="component" value="Unassembled WGS sequence"/>
</dbReference>
<dbReference type="InterPro" id="IPR005804">
    <property type="entry name" value="FA_desaturase_dom"/>
</dbReference>
<keyword evidence="6 13" id="KW-0276">Fatty acid metabolism</keyword>
<evidence type="ECO:0000256" key="13">
    <source>
        <dbReference type="PIRNR" id="PIRNR000345"/>
    </source>
</evidence>
<dbReference type="EC" id="1.14.19.1" evidence="13"/>
<reference evidence="17" key="1">
    <citation type="journal article" date="2018" name="Nat. Microbiol.">
        <title>Leveraging single-cell genomics to expand the fungal tree of life.</title>
        <authorList>
            <person name="Ahrendt S.R."/>
            <person name="Quandt C.A."/>
            <person name="Ciobanu D."/>
            <person name="Clum A."/>
            <person name="Salamov A."/>
            <person name="Andreopoulos B."/>
            <person name="Cheng J.F."/>
            <person name="Woyke T."/>
            <person name="Pelin A."/>
            <person name="Henrissat B."/>
            <person name="Reynolds N.K."/>
            <person name="Benny G.L."/>
            <person name="Smith M.E."/>
            <person name="James T.Y."/>
            <person name="Grigoriev I.V."/>
        </authorList>
    </citation>
    <scope>NUCLEOTIDE SEQUENCE [LARGE SCALE GENOMIC DNA]</scope>
    <source>
        <strain evidence="17">Benny S71-1</strain>
    </source>
</reference>
<dbReference type="InterPro" id="IPR036400">
    <property type="entry name" value="Cyt_B5-like_heme/steroid_sf"/>
</dbReference>
<name>A0A4P9YS23_9FUNG</name>
<evidence type="ECO:0000256" key="10">
    <source>
        <dbReference type="ARBA" id="ARBA00023098"/>
    </source>
</evidence>
<evidence type="ECO:0000256" key="3">
    <source>
        <dbReference type="ARBA" id="ARBA00022516"/>
    </source>
</evidence>
<dbReference type="PIRSF" id="PIRSF000345">
    <property type="entry name" value="OLE1"/>
    <property type="match status" value="1"/>
</dbReference>
<evidence type="ECO:0000256" key="12">
    <source>
        <dbReference type="ARBA" id="ARBA00023160"/>
    </source>
</evidence>
<dbReference type="PANTHER" id="PTHR11351:SF31">
    <property type="entry name" value="DESATURASE 1, ISOFORM A-RELATED"/>
    <property type="match status" value="1"/>
</dbReference>
<dbReference type="InterPro" id="IPR009160">
    <property type="entry name" value="Acyl-CoA_deSatase_haem/ster-bd"/>
</dbReference>
<dbReference type="SUPFAM" id="SSF55856">
    <property type="entry name" value="Cytochrome b5-like heme/steroid binding domain"/>
    <property type="match status" value="1"/>
</dbReference>
<keyword evidence="17" id="KW-1185">Reference proteome</keyword>
<feature type="transmembrane region" description="Helical" evidence="14">
    <location>
        <begin position="52"/>
        <end position="71"/>
    </location>
</feature>
<dbReference type="GO" id="GO:0006636">
    <property type="term" value="P:unsaturated fatty acid biosynthetic process"/>
    <property type="evidence" value="ECO:0007669"/>
    <property type="project" value="UniProtKB-UniRule"/>
</dbReference>
<sequence>MAAATANASAAGTVPVDYKSLRFQWINVIFFAATTAMAIYSVILIPMQWKTMAFAALLFALGCLSITAGYHRHWSHRAYEARWPMRVFFALGGACAFQGSALWWCRHHRAHHRWTDSEHDPYGAQKGLFWSHIGWLLYEEDAAKAQAQKKRRPRVYVDDLEQDPILAWQHRNFVWLAPVMSFLFPTVVAGYFWGDWMGGYFHSGILRMVATHHVTFCVNSLAHYLGETAYEDEQTPRDHFITALITFGEGYHNFHHTFPRDYRNAVRWWQYDPTKWLIWTCSKLGLAYGLRRFPENEVTKARVIIAAKRLEAEKRQVNWGLQRSELPKFTWDEFIRACEDPKNWWTVIDGDVYDIAPFADEHPGGMTFMRTARGRDVTDAFNGGVHRHRGVAQRLLDSLRIATIVKP</sequence>
<keyword evidence="12 13" id="KW-0275">Fatty acid biosynthesis</keyword>
<protein>
    <recommendedName>
        <fullName evidence="13">Acyl-CoA desaturase</fullName>
        <ecNumber evidence="13">1.14.19.1</ecNumber>
    </recommendedName>
</protein>
<dbReference type="PROSITE" id="PS50255">
    <property type="entry name" value="CYTOCHROME_B5_2"/>
    <property type="match status" value="1"/>
</dbReference>
<evidence type="ECO:0000256" key="5">
    <source>
        <dbReference type="ARBA" id="ARBA00022723"/>
    </source>
</evidence>
<evidence type="ECO:0000256" key="7">
    <source>
        <dbReference type="ARBA" id="ARBA00022989"/>
    </source>
</evidence>
<keyword evidence="9 13" id="KW-0408">Iron</keyword>
<keyword evidence="7 14" id="KW-1133">Transmembrane helix</keyword>
<dbReference type="EMBL" id="KZ992094">
    <property type="protein sequence ID" value="RKP22448.1"/>
    <property type="molecule type" value="Genomic_DNA"/>
</dbReference>
<evidence type="ECO:0000259" key="15">
    <source>
        <dbReference type="PROSITE" id="PS50255"/>
    </source>
</evidence>
<dbReference type="AlphaFoldDB" id="A0A4P9YS23"/>